<dbReference type="Proteomes" id="UP000000763">
    <property type="component" value="Chromosome 9"/>
</dbReference>
<evidence type="ECO:0000313" key="4">
    <source>
        <dbReference type="Proteomes" id="UP000000763"/>
    </source>
</evidence>
<sequence length="161" mass="15947">MRAPLVSGTRGEGGGAGWWLKGRGGPPVCEAHRAAAQGGRGSGWWLGTAQADRPWQGGGGGTRPPKTTGGRRGGGGRREGDGARPERRRGSALAGRERKGGGGKGSSPAMRGNRVPAAADGNRVVTEVRATLASATATVSRRGGGFSGGGARPEAVVGSGV</sequence>
<evidence type="ECO:0000313" key="3">
    <source>
        <dbReference type="EMBL" id="BAD23540.1"/>
    </source>
</evidence>
<organism evidence="3 4">
    <name type="scientific">Oryza sativa subsp. japonica</name>
    <name type="common">Rice</name>
    <dbReference type="NCBI Taxonomy" id="39947"/>
    <lineage>
        <taxon>Eukaryota</taxon>
        <taxon>Viridiplantae</taxon>
        <taxon>Streptophyta</taxon>
        <taxon>Embryophyta</taxon>
        <taxon>Tracheophyta</taxon>
        <taxon>Spermatophyta</taxon>
        <taxon>Magnoliopsida</taxon>
        <taxon>Liliopsida</taxon>
        <taxon>Poales</taxon>
        <taxon>Poaceae</taxon>
        <taxon>BOP clade</taxon>
        <taxon>Oryzoideae</taxon>
        <taxon>Oryzeae</taxon>
        <taxon>Oryzinae</taxon>
        <taxon>Oryza</taxon>
        <taxon>Oryza sativa</taxon>
    </lineage>
</organism>
<dbReference type="EMBL" id="AP005550">
    <property type="protein sequence ID" value="BAD23372.1"/>
    <property type="molecule type" value="Genomic_DNA"/>
</dbReference>
<feature type="region of interest" description="Disordered" evidence="1">
    <location>
        <begin position="139"/>
        <end position="161"/>
    </location>
</feature>
<feature type="compositionally biased region" description="Basic and acidic residues" evidence="1">
    <location>
        <begin position="76"/>
        <end position="100"/>
    </location>
</feature>
<accession>Q6K330</accession>
<reference evidence="2" key="1">
    <citation type="submission" date="2002-07" db="EMBL/GenBank/DDBJ databases">
        <title>Oryza sativa nipponbare(GA3) genomic DNA, chromosome 9, BAC clone:OJ1058_F03.</title>
        <authorList>
            <person name="Sasaki T."/>
            <person name="Matsumoto T."/>
            <person name="Hattori M."/>
            <person name="Sakaki Y."/>
            <person name="Katayose Y."/>
        </authorList>
    </citation>
    <scope>NUCLEOTIDE SEQUENCE</scope>
</reference>
<reference evidence="4" key="4">
    <citation type="journal article" date="2008" name="Nucleic Acids Res.">
        <title>The rice annotation project database (RAP-DB): 2008 update.</title>
        <authorList>
            <consortium name="The rice annotation project (RAP)"/>
        </authorList>
    </citation>
    <scope>GENOME REANNOTATION</scope>
    <source>
        <strain evidence="4">cv. Nipponbare</strain>
    </source>
</reference>
<dbReference type="EMBL" id="AP005729">
    <property type="protein sequence ID" value="BAD23540.1"/>
    <property type="molecule type" value="Genomic_DNA"/>
</dbReference>
<proteinExistence type="predicted"/>
<name>Q6K330_ORYSJ</name>
<gene>
    <name evidence="2" type="ORF">OJ1058_F03.7</name>
    <name evidence="3" type="ORF">OSJNBa0069P02.22</name>
</gene>
<evidence type="ECO:0000256" key="1">
    <source>
        <dbReference type="SAM" id="MobiDB-lite"/>
    </source>
</evidence>
<reference evidence="3" key="2">
    <citation type="submission" date="2002-09" db="EMBL/GenBank/DDBJ databases">
        <title>Oryza sativa nipponbare(GA3) genomic DNA, chromosome 9, BAC clone:OSJNBa0069P02.</title>
        <authorList>
            <person name="Sasaki T."/>
            <person name="Matsumoto T."/>
            <person name="Katayose Y."/>
        </authorList>
    </citation>
    <scope>NUCLEOTIDE SEQUENCE</scope>
</reference>
<dbReference type="AlphaFoldDB" id="Q6K330"/>
<feature type="region of interest" description="Disordered" evidence="1">
    <location>
        <begin position="1"/>
        <end position="122"/>
    </location>
</feature>
<protein>
    <submittedName>
        <fullName evidence="3">Uncharacterized protein</fullName>
    </submittedName>
</protein>
<evidence type="ECO:0000313" key="2">
    <source>
        <dbReference type="EMBL" id="BAD23372.1"/>
    </source>
</evidence>
<feature type="compositionally biased region" description="Gly residues" evidence="1">
    <location>
        <begin position="142"/>
        <end position="151"/>
    </location>
</feature>
<reference evidence="4" key="3">
    <citation type="journal article" date="2005" name="Nature">
        <title>The map-based sequence of the rice genome.</title>
        <authorList>
            <consortium name="International rice genome sequencing project (IRGSP)"/>
            <person name="Matsumoto T."/>
            <person name="Wu J."/>
            <person name="Kanamori H."/>
            <person name="Katayose Y."/>
            <person name="Fujisawa M."/>
            <person name="Namiki N."/>
            <person name="Mizuno H."/>
            <person name="Yamamoto K."/>
            <person name="Antonio B.A."/>
            <person name="Baba T."/>
            <person name="Sakata K."/>
            <person name="Nagamura Y."/>
            <person name="Aoki H."/>
            <person name="Arikawa K."/>
            <person name="Arita K."/>
            <person name="Bito T."/>
            <person name="Chiden Y."/>
            <person name="Fujitsuka N."/>
            <person name="Fukunaka R."/>
            <person name="Hamada M."/>
            <person name="Harada C."/>
            <person name="Hayashi A."/>
            <person name="Hijishita S."/>
            <person name="Honda M."/>
            <person name="Hosokawa S."/>
            <person name="Ichikawa Y."/>
            <person name="Idonuma A."/>
            <person name="Iijima M."/>
            <person name="Ikeda M."/>
            <person name="Ikeno M."/>
            <person name="Ito K."/>
            <person name="Ito S."/>
            <person name="Ito T."/>
            <person name="Ito Y."/>
            <person name="Ito Y."/>
            <person name="Iwabuchi A."/>
            <person name="Kamiya K."/>
            <person name="Karasawa W."/>
            <person name="Kurita K."/>
            <person name="Katagiri S."/>
            <person name="Kikuta A."/>
            <person name="Kobayashi H."/>
            <person name="Kobayashi N."/>
            <person name="Machita K."/>
            <person name="Maehara T."/>
            <person name="Masukawa M."/>
            <person name="Mizubayashi T."/>
            <person name="Mukai Y."/>
            <person name="Nagasaki H."/>
            <person name="Nagata Y."/>
            <person name="Naito S."/>
            <person name="Nakashima M."/>
            <person name="Nakama Y."/>
            <person name="Nakamichi Y."/>
            <person name="Nakamura M."/>
            <person name="Meguro A."/>
            <person name="Negishi M."/>
            <person name="Ohta I."/>
            <person name="Ohta T."/>
            <person name="Okamoto M."/>
            <person name="Ono N."/>
            <person name="Saji S."/>
            <person name="Sakaguchi M."/>
            <person name="Sakai K."/>
            <person name="Shibata M."/>
            <person name="Shimokawa T."/>
            <person name="Song J."/>
            <person name="Takazaki Y."/>
            <person name="Terasawa K."/>
            <person name="Tsugane M."/>
            <person name="Tsuji K."/>
            <person name="Ueda S."/>
            <person name="Waki K."/>
            <person name="Yamagata H."/>
            <person name="Yamamoto M."/>
            <person name="Yamamoto S."/>
            <person name="Yamane H."/>
            <person name="Yoshiki S."/>
            <person name="Yoshihara R."/>
            <person name="Yukawa K."/>
            <person name="Zhong H."/>
            <person name="Yano M."/>
            <person name="Yuan Q."/>
            <person name="Ouyang S."/>
            <person name="Liu J."/>
            <person name="Jones K.M."/>
            <person name="Gansberger K."/>
            <person name="Moffat K."/>
            <person name="Hill J."/>
            <person name="Bera J."/>
            <person name="Fadrosh D."/>
            <person name="Jin S."/>
            <person name="Johri S."/>
            <person name="Kim M."/>
            <person name="Overton L."/>
            <person name="Reardon M."/>
            <person name="Tsitrin T."/>
            <person name="Vuong H."/>
            <person name="Weaver B."/>
            <person name="Ciecko A."/>
            <person name="Tallon L."/>
            <person name="Jackson J."/>
            <person name="Pai G."/>
            <person name="Aken S.V."/>
            <person name="Utterback T."/>
            <person name="Reidmuller S."/>
            <person name="Feldblyum T."/>
            <person name="Hsiao J."/>
            <person name="Zismann V."/>
            <person name="Iobst S."/>
            <person name="de Vazeille A.R."/>
            <person name="Buell C.R."/>
            <person name="Ying K."/>
            <person name="Li Y."/>
            <person name="Lu T."/>
            <person name="Huang Y."/>
            <person name="Zhao Q."/>
            <person name="Feng Q."/>
            <person name="Zhang L."/>
            <person name="Zhu J."/>
            <person name="Weng Q."/>
            <person name="Mu J."/>
            <person name="Lu Y."/>
            <person name="Fan D."/>
            <person name="Liu Y."/>
            <person name="Guan J."/>
            <person name="Zhang Y."/>
            <person name="Yu S."/>
            <person name="Liu X."/>
            <person name="Zhang Y."/>
            <person name="Hong G."/>
            <person name="Han B."/>
            <person name="Choisne N."/>
            <person name="Demange N."/>
            <person name="Orjeda G."/>
            <person name="Samain S."/>
            <person name="Cattolico L."/>
            <person name="Pelletier E."/>
            <person name="Couloux A."/>
            <person name="Segurens B."/>
            <person name="Wincker P."/>
            <person name="D'Hont A."/>
            <person name="Scarpelli C."/>
            <person name="Weissenbach J."/>
            <person name="Salanoubat M."/>
            <person name="Quetier F."/>
            <person name="Yu Y."/>
            <person name="Kim H.R."/>
            <person name="Rambo T."/>
            <person name="Currie J."/>
            <person name="Collura K."/>
            <person name="Luo M."/>
            <person name="Yang T."/>
            <person name="Ammiraju J.S.S."/>
            <person name="Engler F."/>
            <person name="Soderlund C."/>
            <person name="Wing R.A."/>
            <person name="Palmer L.E."/>
            <person name="de la Bastide M."/>
            <person name="Spiegel L."/>
            <person name="Nascimento L."/>
            <person name="Zutavern T."/>
            <person name="O'Shaughnessy A."/>
            <person name="Dike S."/>
            <person name="Dedhia N."/>
            <person name="Preston R."/>
            <person name="Balija V."/>
            <person name="McCombie W.R."/>
            <person name="Chow T."/>
            <person name="Chen H."/>
            <person name="Chung M."/>
            <person name="Chen C."/>
            <person name="Shaw J."/>
            <person name="Wu H."/>
            <person name="Hsiao K."/>
            <person name="Chao Y."/>
            <person name="Chu M."/>
            <person name="Cheng C."/>
            <person name="Hour A."/>
            <person name="Lee P."/>
            <person name="Lin S."/>
            <person name="Lin Y."/>
            <person name="Liou J."/>
            <person name="Liu S."/>
            <person name="Hsing Y."/>
            <person name="Raghuvanshi S."/>
            <person name="Mohanty A."/>
            <person name="Bharti A.K."/>
            <person name="Gaur A."/>
            <person name="Gupta V."/>
            <person name="Kumar D."/>
            <person name="Ravi V."/>
            <person name="Vij S."/>
            <person name="Kapur A."/>
            <person name="Khurana P."/>
            <person name="Khurana P."/>
            <person name="Khurana J.P."/>
            <person name="Tyagi A.K."/>
            <person name="Gaikwad K."/>
            <person name="Singh A."/>
            <person name="Dalal V."/>
            <person name="Srivastava S."/>
            <person name="Dixit A."/>
            <person name="Pal A.K."/>
            <person name="Ghazi I.A."/>
            <person name="Yadav M."/>
            <person name="Pandit A."/>
            <person name="Bhargava A."/>
            <person name="Sureshbabu K."/>
            <person name="Batra K."/>
            <person name="Sharma T.R."/>
            <person name="Mohapatra T."/>
            <person name="Singh N.K."/>
            <person name="Messing J."/>
            <person name="Nelson A.B."/>
            <person name="Fuks G."/>
            <person name="Kavchok S."/>
            <person name="Keizer G."/>
            <person name="Linton E."/>
            <person name="Llaca V."/>
            <person name="Song R."/>
            <person name="Tanyolac B."/>
            <person name="Young S."/>
            <person name="Ho-Il K."/>
            <person name="Hahn J.H."/>
            <person name="Sangsakoo G."/>
            <person name="Vanavichit A."/>
            <person name="de Mattos Luiz.A.T."/>
            <person name="Zimmer P.D."/>
            <person name="Malone G."/>
            <person name="Dellagostin O."/>
            <person name="de Oliveira A.C."/>
            <person name="Bevan M."/>
            <person name="Bancroft I."/>
            <person name="Minx P."/>
            <person name="Cordum H."/>
            <person name="Wilson R."/>
            <person name="Cheng Z."/>
            <person name="Jin W."/>
            <person name="Jiang J."/>
            <person name="Leong S.A."/>
            <person name="Iwama H."/>
            <person name="Gojobori T."/>
            <person name="Itoh T."/>
            <person name="Niimura Y."/>
            <person name="Fujii Y."/>
            <person name="Habara T."/>
            <person name="Sakai H."/>
            <person name="Sato Y."/>
            <person name="Wilson G."/>
            <person name="Kumar K."/>
            <person name="McCouch S."/>
            <person name="Juretic N."/>
            <person name="Hoen D."/>
            <person name="Wright S."/>
            <person name="Bruskiewich R."/>
            <person name="Bureau T."/>
            <person name="Miyao A."/>
            <person name="Hirochika H."/>
            <person name="Nishikawa T."/>
            <person name="Kadowaki K."/>
            <person name="Sugiura M."/>
            <person name="Burr B."/>
            <person name="Sasaki T."/>
        </authorList>
    </citation>
    <scope>NUCLEOTIDE SEQUENCE [LARGE SCALE GENOMIC DNA]</scope>
    <source>
        <strain evidence="4">cv. Nipponbare</strain>
    </source>
</reference>
<feature type="compositionally biased region" description="Gly residues" evidence="1">
    <location>
        <begin position="10"/>
        <end position="25"/>
    </location>
</feature>